<keyword evidence="4 11" id="KW-0963">Cytoplasm</keyword>
<dbReference type="GO" id="GO:0005524">
    <property type="term" value="F:ATP binding"/>
    <property type="evidence" value="ECO:0007669"/>
    <property type="project" value="UniProtKB-UniRule"/>
</dbReference>
<keyword evidence="8 11" id="KW-0648">Protein biosynthesis</keyword>
<dbReference type="Gene3D" id="3.30.930.10">
    <property type="entry name" value="Bira Bifunctional Protein, Domain 2"/>
    <property type="match status" value="1"/>
</dbReference>
<dbReference type="InterPro" id="IPR045864">
    <property type="entry name" value="aa-tRNA-synth_II/BPL/LPL"/>
</dbReference>
<dbReference type="AlphaFoldDB" id="A0A2H0XXI4"/>
<evidence type="ECO:0000259" key="13">
    <source>
        <dbReference type="PROSITE" id="PS50862"/>
    </source>
</evidence>
<feature type="binding site" evidence="12">
    <location>
        <position position="112"/>
    </location>
    <ligand>
        <name>L-histidine</name>
        <dbReference type="ChEBI" id="CHEBI:57595"/>
    </ligand>
</feature>
<organism evidence="14 15">
    <name type="scientific">Candidatus Saganbacteria bacterium CG08_land_8_20_14_0_20_45_16</name>
    <dbReference type="NCBI Taxonomy" id="2014293"/>
    <lineage>
        <taxon>Bacteria</taxon>
        <taxon>Bacillati</taxon>
        <taxon>Saganbacteria</taxon>
    </lineage>
</organism>
<dbReference type="GO" id="GO:0006427">
    <property type="term" value="P:histidyl-tRNA aminoacylation"/>
    <property type="evidence" value="ECO:0007669"/>
    <property type="project" value="UniProtKB-UniRule"/>
</dbReference>
<dbReference type="NCBIfam" id="TIGR00442">
    <property type="entry name" value="hisS"/>
    <property type="match status" value="1"/>
</dbReference>
<dbReference type="Proteomes" id="UP000231343">
    <property type="component" value="Unassembled WGS sequence"/>
</dbReference>
<dbReference type="InterPro" id="IPR033656">
    <property type="entry name" value="HisRS_anticodon"/>
</dbReference>
<dbReference type="InterPro" id="IPR041715">
    <property type="entry name" value="HisRS-like_core"/>
</dbReference>
<dbReference type="PROSITE" id="PS50862">
    <property type="entry name" value="AA_TRNA_LIGASE_II"/>
    <property type="match status" value="1"/>
</dbReference>
<dbReference type="SUPFAM" id="SSF52954">
    <property type="entry name" value="Class II aaRS ABD-related"/>
    <property type="match status" value="1"/>
</dbReference>
<evidence type="ECO:0000256" key="1">
    <source>
        <dbReference type="ARBA" id="ARBA00004496"/>
    </source>
</evidence>
<comment type="catalytic activity">
    <reaction evidence="10 11">
        <text>tRNA(His) + L-histidine + ATP = L-histidyl-tRNA(His) + AMP + diphosphate + H(+)</text>
        <dbReference type="Rhea" id="RHEA:17313"/>
        <dbReference type="Rhea" id="RHEA-COMP:9665"/>
        <dbReference type="Rhea" id="RHEA-COMP:9689"/>
        <dbReference type="ChEBI" id="CHEBI:15378"/>
        <dbReference type="ChEBI" id="CHEBI:30616"/>
        <dbReference type="ChEBI" id="CHEBI:33019"/>
        <dbReference type="ChEBI" id="CHEBI:57595"/>
        <dbReference type="ChEBI" id="CHEBI:78442"/>
        <dbReference type="ChEBI" id="CHEBI:78527"/>
        <dbReference type="ChEBI" id="CHEBI:456215"/>
        <dbReference type="EC" id="6.1.1.21"/>
    </reaction>
</comment>
<protein>
    <recommendedName>
        <fullName evidence="11">Histidine--tRNA ligase</fullName>
        <ecNumber evidence="11">6.1.1.21</ecNumber>
    </recommendedName>
    <alternativeName>
        <fullName evidence="11">Histidyl-tRNA synthetase</fullName>
        <shortName evidence="11">HisRS</shortName>
    </alternativeName>
</protein>
<dbReference type="CDD" id="cd00859">
    <property type="entry name" value="HisRS_anticodon"/>
    <property type="match status" value="1"/>
</dbReference>
<keyword evidence="6 11" id="KW-0547">Nucleotide-binding</keyword>
<dbReference type="InterPro" id="IPR004154">
    <property type="entry name" value="Anticodon-bd"/>
</dbReference>
<keyword evidence="5 11" id="KW-0436">Ligase</keyword>
<evidence type="ECO:0000313" key="15">
    <source>
        <dbReference type="Proteomes" id="UP000231343"/>
    </source>
</evidence>
<keyword evidence="9 11" id="KW-0030">Aminoacyl-tRNA synthetase</keyword>
<feature type="binding site" evidence="12">
    <location>
        <position position="130"/>
    </location>
    <ligand>
        <name>L-histidine</name>
        <dbReference type="ChEBI" id="CHEBI:57595"/>
    </ligand>
</feature>
<evidence type="ECO:0000256" key="12">
    <source>
        <dbReference type="PIRSR" id="PIRSR001549-1"/>
    </source>
</evidence>
<evidence type="ECO:0000256" key="5">
    <source>
        <dbReference type="ARBA" id="ARBA00022598"/>
    </source>
</evidence>
<dbReference type="SUPFAM" id="SSF55681">
    <property type="entry name" value="Class II aaRS and biotin synthetases"/>
    <property type="match status" value="1"/>
</dbReference>
<dbReference type="InterPro" id="IPR006195">
    <property type="entry name" value="aa-tRNA-synth_II"/>
</dbReference>
<feature type="domain" description="Aminoacyl-transfer RNA synthetases class-II family profile" evidence="13">
    <location>
        <begin position="1"/>
        <end position="314"/>
    </location>
</feature>
<dbReference type="PANTHER" id="PTHR43707:SF1">
    <property type="entry name" value="HISTIDINE--TRNA LIGASE, MITOCHONDRIAL-RELATED"/>
    <property type="match status" value="1"/>
</dbReference>
<dbReference type="InterPro" id="IPR015807">
    <property type="entry name" value="His-tRNA-ligase"/>
</dbReference>
<evidence type="ECO:0000313" key="14">
    <source>
        <dbReference type="EMBL" id="PIS29644.1"/>
    </source>
</evidence>
<proteinExistence type="inferred from homology"/>
<feature type="binding site" evidence="12">
    <location>
        <begin position="81"/>
        <end position="83"/>
    </location>
    <ligand>
        <name>L-histidine</name>
        <dbReference type="ChEBI" id="CHEBI:57595"/>
    </ligand>
</feature>
<dbReference type="GO" id="GO:0005737">
    <property type="term" value="C:cytoplasm"/>
    <property type="evidence" value="ECO:0007669"/>
    <property type="project" value="UniProtKB-SubCell"/>
</dbReference>
<evidence type="ECO:0000256" key="2">
    <source>
        <dbReference type="ARBA" id="ARBA00008226"/>
    </source>
</evidence>
<dbReference type="EC" id="6.1.1.21" evidence="11"/>
<dbReference type="FunFam" id="3.30.930.10:FF:000005">
    <property type="entry name" value="Histidine--tRNA ligase"/>
    <property type="match status" value="1"/>
</dbReference>
<dbReference type="Pfam" id="PF13393">
    <property type="entry name" value="tRNA-synt_His"/>
    <property type="match status" value="1"/>
</dbReference>
<reference evidence="14 15" key="1">
    <citation type="submission" date="2017-09" db="EMBL/GenBank/DDBJ databases">
        <title>Depth-based differentiation of microbial function through sediment-hosted aquifers and enrichment of novel symbionts in the deep terrestrial subsurface.</title>
        <authorList>
            <person name="Probst A.J."/>
            <person name="Ladd B."/>
            <person name="Jarett J.K."/>
            <person name="Geller-Mcgrath D.E."/>
            <person name="Sieber C.M."/>
            <person name="Emerson J.B."/>
            <person name="Anantharaman K."/>
            <person name="Thomas B.C."/>
            <person name="Malmstrom R."/>
            <person name="Stieglmeier M."/>
            <person name="Klingl A."/>
            <person name="Woyke T."/>
            <person name="Ryan C.M."/>
            <person name="Banfield J.F."/>
        </authorList>
    </citation>
    <scope>NUCLEOTIDE SEQUENCE [LARGE SCALE GENOMIC DNA]</scope>
    <source>
        <strain evidence="14">CG08_land_8_20_14_0_20_45_16</strain>
    </source>
</reference>
<dbReference type="CDD" id="cd00773">
    <property type="entry name" value="HisRS-like_core"/>
    <property type="match status" value="1"/>
</dbReference>
<evidence type="ECO:0000256" key="11">
    <source>
        <dbReference type="HAMAP-Rule" id="MF_00127"/>
    </source>
</evidence>
<evidence type="ECO:0000256" key="4">
    <source>
        <dbReference type="ARBA" id="ARBA00022490"/>
    </source>
</evidence>
<feature type="binding site" evidence="12">
    <location>
        <begin position="261"/>
        <end position="262"/>
    </location>
    <ligand>
        <name>L-histidine</name>
        <dbReference type="ChEBI" id="CHEBI:57595"/>
    </ligand>
</feature>
<evidence type="ECO:0000256" key="6">
    <source>
        <dbReference type="ARBA" id="ARBA00022741"/>
    </source>
</evidence>
<comment type="caution">
    <text evidence="14">The sequence shown here is derived from an EMBL/GenBank/DDBJ whole genome shotgun (WGS) entry which is preliminary data.</text>
</comment>
<dbReference type="InterPro" id="IPR036621">
    <property type="entry name" value="Anticodon-bd_dom_sf"/>
</dbReference>
<feature type="binding site" evidence="12">
    <location>
        <position position="257"/>
    </location>
    <ligand>
        <name>L-histidine</name>
        <dbReference type="ChEBI" id="CHEBI:57595"/>
    </ligand>
</feature>
<evidence type="ECO:0000256" key="3">
    <source>
        <dbReference type="ARBA" id="ARBA00011738"/>
    </source>
</evidence>
<dbReference type="HAMAP" id="MF_00127">
    <property type="entry name" value="His_tRNA_synth"/>
    <property type="match status" value="1"/>
</dbReference>
<dbReference type="PIRSF" id="PIRSF001549">
    <property type="entry name" value="His-tRNA_synth"/>
    <property type="match status" value="1"/>
</dbReference>
<dbReference type="GO" id="GO:0004821">
    <property type="term" value="F:histidine-tRNA ligase activity"/>
    <property type="evidence" value="ECO:0007669"/>
    <property type="project" value="UniProtKB-UniRule"/>
</dbReference>
<evidence type="ECO:0000256" key="8">
    <source>
        <dbReference type="ARBA" id="ARBA00022917"/>
    </source>
</evidence>
<gene>
    <name evidence="11" type="primary">hisS</name>
    <name evidence="14" type="ORF">COT42_04945</name>
</gene>
<feature type="binding site" evidence="12">
    <location>
        <position position="126"/>
    </location>
    <ligand>
        <name>L-histidine</name>
        <dbReference type="ChEBI" id="CHEBI:57595"/>
    </ligand>
</feature>
<evidence type="ECO:0000256" key="9">
    <source>
        <dbReference type="ARBA" id="ARBA00023146"/>
    </source>
</evidence>
<comment type="subcellular location">
    <subcellularLocation>
        <location evidence="1 11">Cytoplasm</location>
    </subcellularLocation>
</comment>
<comment type="subunit">
    <text evidence="3 11">Homodimer.</text>
</comment>
<comment type="similarity">
    <text evidence="2 11">Belongs to the class-II aminoacyl-tRNA synthetase family.</text>
</comment>
<dbReference type="EMBL" id="PEYM01000077">
    <property type="protein sequence ID" value="PIS29644.1"/>
    <property type="molecule type" value="Genomic_DNA"/>
</dbReference>
<dbReference type="Gene3D" id="3.40.50.800">
    <property type="entry name" value="Anticodon-binding domain"/>
    <property type="match status" value="1"/>
</dbReference>
<dbReference type="Pfam" id="PF03129">
    <property type="entry name" value="HGTP_anticodon"/>
    <property type="match status" value="1"/>
</dbReference>
<name>A0A2H0XXI4_UNCSA</name>
<dbReference type="InterPro" id="IPR004516">
    <property type="entry name" value="HisRS/HisZ"/>
</dbReference>
<accession>A0A2H0XXI4</accession>
<evidence type="ECO:0000256" key="10">
    <source>
        <dbReference type="ARBA" id="ARBA00047639"/>
    </source>
</evidence>
<dbReference type="PANTHER" id="PTHR43707">
    <property type="entry name" value="HISTIDYL-TRNA SYNTHETASE"/>
    <property type="match status" value="1"/>
</dbReference>
<evidence type="ECO:0000256" key="7">
    <source>
        <dbReference type="ARBA" id="ARBA00022840"/>
    </source>
</evidence>
<sequence>MKYSVPRGTKDILPQETPIWQHLEAVFRRVFSLFGYQEVRTPIFESTELFARSIGTTTDIVAKEMYEFKDRKGRSLTLRPEETAPVVRAALENNLISPDNVTKLYYIGPMFRYERPQAGRQRQFHQAGVEVFGSNSPSLDAEVILLNLELFKGLGIRDLGLNLNSVGCSKCRPNYTKNLQEHFKENIKNMCEDCRTRFEHNPLRILDCKNANCQQTIEAAPASINTLCDECRDHLNELMKFLKIAGVEYVINNRLVRGLDYYTKTTFEITSNALGAQNAVSGGGRYDNLVEQLGGKAIPAVGFAVGMERIVEILKKSEIRNQKSEQGIILFLATMGEEGQVKGFELLKEIRSLGIAAEMDYLGKSLKAQLKVADRLGAKYVYIIGDDEIAKESGILKTMATSEQQEVKFELLKEALK</sequence>
<keyword evidence="7 11" id="KW-0067">ATP-binding</keyword>